<dbReference type="InterPro" id="IPR036388">
    <property type="entry name" value="WH-like_DNA-bd_sf"/>
</dbReference>
<name>A0A7S7NSG7_PALFE</name>
<keyword evidence="3" id="KW-0808">Transferase</keyword>
<keyword evidence="8" id="KW-0342">GTP-binding</keyword>
<dbReference type="KEGG" id="pfer:IRI77_03085"/>
<evidence type="ECO:0000313" key="12">
    <source>
        <dbReference type="EMBL" id="QOY88962.1"/>
    </source>
</evidence>
<dbReference type="PANTHER" id="PTHR46652:SF3">
    <property type="entry name" value="LEUCINE-RICH REPEAT-CONTAINING PROTEIN 9"/>
    <property type="match status" value="1"/>
</dbReference>
<evidence type="ECO:0000259" key="11">
    <source>
        <dbReference type="PROSITE" id="PS51424"/>
    </source>
</evidence>
<keyword evidence="2" id="KW-0433">Leucine-rich repeat</keyword>
<keyword evidence="4" id="KW-0677">Repeat</keyword>
<dbReference type="InterPro" id="IPR032675">
    <property type="entry name" value="LRR_dom_sf"/>
</dbReference>
<dbReference type="InterPro" id="IPR025875">
    <property type="entry name" value="Leu-rich_rpt_4"/>
</dbReference>
<organism evidence="12 13">
    <name type="scientific">Paludibaculum fermentans</name>
    <dbReference type="NCBI Taxonomy" id="1473598"/>
    <lineage>
        <taxon>Bacteria</taxon>
        <taxon>Pseudomonadati</taxon>
        <taxon>Acidobacteriota</taxon>
        <taxon>Terriglobia</taxon>
        <taxon>Bryobacterales</taxon>
        <taxon>Bryobacteraceae</taxon>
        <taxon>Paludibaculum</taxon>
    </lineage>
</organism>
<dbReference type="RefSeq" id="WP_194450625.1">
    <property type="nucleotide sequence ID" value="NZ_CP063849.1"/>
</dbReference>
<evidence type="ECO:0000256" key="6">
    <source>
        <dbReference type="ARBA" id="ARBA00022777"/>
    </source>
</evidence>
<dbReference type="Proteomes" id="UP000593892">
    <property type="component" value="Chromosome"/>
</dbReference>
<accession>A0A7S7NSG7</accession>
<evidence type="ECO:0000313" key="13">
    <source>
        <dbReference type="Proteomes" id="UP000593892"/>
    </source>
</evidence>
<feature type="domain" description="Roc" evidence="11">
    <location>
        <begin position="172"/>
        <end position="352"/>
    </location>
</feature>
<keyword evidence="6" id="KW-0418">Kinase</keyword>
<evidence type="ECO:0000256" key="8">
    <source>
        <dbReference type="ARBA" id="ARBA00023134"/>
    </source>
</evidence>
<dbReference type="Pfam" id="PF12799">
    <property type="entry name" value="LRR_4"/>
    <property type="match status" value="2"/>
</dbReference>
<dbReference type="InterPro" id="IPR027417">
    <property type="entry name" value="P-loop_NTPase"/>
</dbReference>
<sequence>MSDLGALAGLTGLQTLNVSGTQVSDLGPLSGLTGLQTLNVSGTQVSDLGPLAGLTGLQTLRVSGTQLSDLGPLSGLTGLQTLNVSNTQVSDLRALSELTALRTLDLVASQVADLSPLVPLIRRDCPVQWSSESWREGGIYLEGCPLTSPPPVIVKQGKDAVLNYFHERAQGEVDHLYEAKVLILGEGGAGKTSLLRRLYQPGLSLPTEQETTRGIAIHRHEFDLPNGRRFRLNVWDFGGQEIYHATHQFFLTRRSLYLLVDDTRKDQKSVSDPGFKYWLELIDVFGEHSPVLIFQNEKGGRSKAIDMAGIAGRYDNVKQRYAGNLELSGSATSLREGIEFFASHLDHIGEELPARWIQVRADVEARARQVPYIPESEFFEIYGRHLELDRTKARHLSRYLHDLGVFLHFQDDRLLTRTVILQNEWATEAVFRILDDETVKAKRGRFDDGDCERLWRDSVYAEMHPELLALMQRFELCYELRDSQPPTWLAPQLLPPSKPEGLAEWGQPEDLVLRYCYAFLPKGIISRMTVRLHRFVHDPELAWVTGVLFQRDGTSVLVELLPNGNEIELRARGPEQKALLSVIAADLDAVNASFQGLRDKVEKLIPCNCSLCRAEAVPGFFKEKDLLRRKEHHRLTVECPLSYSEVNVLGLLDGIATDDLPRWAQPAPARDRTIRIFLASSMELKQDRDDFELYFRQRTDDLRKEGLYLQIDRWENFLDAMSGTRLQDEYNKKVRACDIFVGLFFTKTGKFTEEEFDVAYGQFMRSGRPSIFTYFKNADIKTGSARKEDLLSLWAFQEKLKGLGHFPTSYDNAEHLKRQFRDQLDRLREDLDW</sequence>
<dbReference type="PANTHER" id="PTHR46652">
    <property type="entry name" value="LEUCINE-RICH REPEAT AND IQ DOMAIN-CONTAINING PROTEIN 1-RELATED"/>
    <property type="match status" value="1"/>
</dbReference>
<dbReference type="GO" id="GO:0005524">
    <property type="term" value="F:ATP binding"/>
    <property type="evidence" value="ECO:0007669"/>
    <property type="project" value="UniProtKB-KW"/>
</dbReference>
<dbReference type="SUPFAM" id="SSF52058">
    <property type="entry name" value="L domain-like"/>
    <property type="match status" value="1"/>
</dbReference>
<dbReference type="Gene3D" id="1.10.10.2200">
    <property type="match status" value="1"/>
</dbReference>
<dbReference type="PROSITE" id="PS51424">
    <property type="entry name" value="ROC"/>
    <property type="match status" value="1"/>
</dbReference>
<proteinExistence type="predicted"/>
<evidence type="ECO:0000256" key="4">
    <source>
        <dbReference type="ARBA" id="ARBA00022737"/>
    </source>
</evidence>
<comment type="catalytic activity">
    <reaction evidence="10">
        <text>L-seryl-[protein] + ATP = O-phospho-L-seryl-[protein] + ADP + H(+)</text>
        <dbReference type="Rhea" id="RHEA:17989"/>
        <dbReference type="Rhea" id="RHEA-COMP:9863"/>
        <dbReference type="Rhea" id="RHEA-COMP:11604"/>
        <dbReference type="ChEBI" id="CHEBI:15378"/>
        <dbReference type="ChEBI" id="CHEBI:29999"/>
        <dbReference type="ChEBI" id="CHEBI:30616"/>
        <dbReference type="ChEBI" id="CHEBI:83421"/>
        <dbReference type="ChEBI" id="CHEBI:456216"/>
        <dbReference type="EC" id="2.7.11.1"/>
    </reaction>
</comment>
<dbReference type="Gene3D" id="3.80.10.10">
    <property type="entry name" value="Ribonuclease Inhibitor"/>
    <property type="match status" value="1"/>
</dbReference>
<evidence type="ECO:0000256" key="7">
    <source>
        <dbReference type="ARBA" id="ARBA00022840"/>
    </source>
</evidence>
<gene>
    <name evidence="12" type="ORF">IRI77_03085</name>
</gene>
<comment type="catalytic activity">
    <reaction evidence="9">
        <text>L-threonyl-[protein] + ATP = O-phospho-L-threonyl-[protein] + ADP + H(+)</text>
        <dbReference type="Rhea" id="RHEA:46608"/>
        <dbReference type="Rhea" id="RHEA-COMP:11060"/>
        <dbReference type="Rhea" id="RHEA-COMP:11605"/>
        <dbReference type="ChEBI" id="CHEBI:15378"/>
        <dbReference type="ChEBI" id="CHEBI:30013"/>
        <dbReference type="ChEBI" id="CHEBI:30616"/>
        <dbReference type="ChEBI" id="CHEBI:61977"/>
        <dbReference type="ChEBI" id="CHEBI:456216"/>
        <dbReference type="EC" id="2.7.11.1"/>
    </reaction>
</comment>
<evidence type="ECO:0000256" key="3">
    <source>
        <dbReference type="ARBA" id="ARBA00022679"/>
    </source>
</evidence>
<keyword evidence="13" id="KW-1185">Reference proteome</keyword>
<dbReference type="EC" id="2.7.11.1" evidence="1"/>
<dbReference type="Pfam" id="PF08477">
    <property type="entry name" value="Roc"/>
    <property type="match status" value="1"/>
</dbReference>
<evidence type="ECO:0000256" key="5">
    <source>
        <dbReference type="ARBA" id="ARBA00022741"/>
    </source>
</evidence>
<dbReference type="Gene3D" id="3.30.310.200">
    <property type="match status" value="1"/>
</dbReference>
<dbReference type="SUPFAM" id="SSF52540">
    <property type="entry name" value="P-loop containing nucleoside triphosphate hydrolases"/>
    <property type="match status" value="1"/>
</dbReference>
<protein>
    <recommendedName>
        <fullName evidence="1">non-specific serine/threonine protein kinase</fullName>
        <ecNumber evidence="1">2.7.11.1</ecNumber>
    </recommendedName>
</protein>
<evidence type="ECO:0000256" key="1">
    <source>
        <dbReference type="ARBA" id="ARBA00012513"/>
    </source>
</evidence>
<keyword evidence="7" id="KW-0067">ATP-binding</keyword>
<dbReference type="Pfam" id="PF25497">
    <property type="entry name" value="COR-B"/>
    <property type="match status" value="1"/>
</dbReference>
<dbReference type="Gene3D" id="3.40.50.300">
    <property type="entry name" value="P-loop containing nucleotide triphosphate hydrolases"/>
    <property type="match status" value="1"/>
</dbReference>
<evidence type="ECO:0000256" key="9">
    <source>
        <dbReference type="ARBA" id="ARBA00047899"/>
    </source>
</evidence>
<dbReference type="InterPro" id="IPR050836">
    <property type="entry name" value="SDS22/Internalin_LRR"/>
</dbReference>
<dbReference type="AlphaFoldDB" id="A0A7S7NSG7"/>
<reference evidence="12 13" key="1">
    <citation type="submission" date="2020-10" db="EMBL/GenBank/DDBJ databases">
        <title>Complete genome sequence of Paludibaculum fermentans P105T, a facultatively anaerobic acidobacterium capable of dissimilatory Fe(III) reduction.</title>
        <authorList>
            <person name="Dedysh S.N."/>
            <person name="Beletsky A.V."/>
            <person name="Kulichevskaya I.S."/>
            <person name="Mardanov A.V."/>
            <person name="Ravin N.V."/>
        </authorList>
    </citation>
    <scope>NUCLEOTIDE SEQUENCE [LARGE SCALE GENOMIC DNA]</scope>
    <source>
        <strain evidence="12 13">P105</strain>
    </source>
</reference>
<dbReference type="InterPro" id="IPR057263">
    <property type="entry name" value="COR-B"/>
</dbReference>
<dbReference type="InterPro" id="IPR020859">
    <property type="entry name" value="ROC"/>
</dbReference>
<keyword evidence="5" id="KW-0547">Nucleotide-binding</keyword>
<evidence type="ECO:0000256" key="2">
    <source>
        <dbReference type="ARBA" id="ARBA00022614"/>
    </source>
</evidence>
<dbReference type="Pfam" id="PF16095">
    <property type="entry name" value="COR-A"/>
    <property type="match status" value="1"/>
</dbReference>
<dbReference type="EMBL" id="CP063849">
    <property type="protein sequence ID" value="QOY88962.1"/>
    <property type="molecule type" value="Genomic_DNA"/>
</dbReference>
<dbReference type="PRINTS" id="PR00449">
    <property type="entry name" value="RASTRNSFRMNG"/>
</dbReference>
<dbReference type="GO" id="GO:0016301">
    <property type="term" value="F:kinase activity"/>
    <property type="evidence" value="ECO:0007669"/>
    <property type="project" value="UniProtKB-KW"/>
</dbReference>
<dbReference type="Gene3D" id="1.10.10.10">
    <property type="entry name" value="Winged helix-like DNA-binding domain superfamily/Winged helix DNA-binding domain"/>
    <property type="match status" value="1"/>
</dbReference>
<dbReference type="InterPro" id="IPR032171">
    <property type="entry name" value="COR-A"/>
</dbReference>
<evidence type="ECO:0000256" key="10">
    <source>
        <dbReference type="ARBA" id="ARBA00048679"/>
    </source>
</evidence>